<evidence type="ECO:0000259" key="1">
    <source>
        <dbReference type="PROSITE" id="PS50943"/>
    </source>
</evidence>
<reference evidence="2 3" key="2">
    <citation type="submission" date="2020-03" db="EMBL/GenBank/DDBJ databases">
        <authorList>
            <person name="Ichikawa N."/>
            <person name="Kimura A."/>
            <person name="Kitahashi Y."/>
            <person name="Uohara A."/>
        </authorList>
    </citation>
    <scope>NUCLEOTIDE SEQUENCE [LARGE SCALE GENOMIC DNA]</scope>
    <source>
        <strain evidence="2 3">NBRC 108639</strain>
    </source>
</reference>
<dbReference type="InterPro" id="IPR010982">
    <property type="entry name" value="Lambda_DNA-bd_dom_sf"/>
</dbReference>
<dbReference type="PROSITE" id="PS50943">
    <property type="entry name" value="HTH_CROC1"/>
    <property type="match status" value="1"/>
</dbReference>
<dbReference type="Pfam" id="PF01381">
    <property type="entry name" value="HTH_3"/>
    <property type="match status" value="1"/>
</dbReference>
<evidence type="ECO:0000313" key="3">
    <source>
        <dbReference type="Proteomes" id="UP000482800"/>
    </source>
</evidence>
<dbReference type="SUPFAM" id="SSF47413">
    <property type="entry name" value="lambda repressor-like DNA-binding domains"/>
    <property type="match status" value="1"/>
</dbReference>
<dbReference type="CDD" id="cd00093">
    <property type="entry name" value="HTH_XRE"/>
    <property type="match status" value="1"/>
</dbReference>
<proteinExistence type="predicted"/>
<sequence length="82" mass="8948">MAMTRSRTERKTPFDHNPEAVAWAMDAKGWTQKALAEAVGISPSHMSEIVGGTRNAPPHLLKRLADALNCPVTLLERKRAAA</sequence>
<feature type="domain" description="HTH cro/C1-type" evidence="1">
    <location>
        <begin position="27"/>
        <end position="75"/>
    </location>
</feature>
<organism evidence="2 3">
    <name type="scientific">Phytohabitans houttuyneae</name>
    <dbReference type="NCBI Taxonomy" id="1076126"/>
    <lineage>
        <taxon>Bacteria</taxon>
        <taxon>Bacillati</taxon>
        <taxon>Actinomycetota</taxon>
        <taxon>Actinomycetes</taxon>
        <taxon>Micromonosporales</taxon>
        <taxon>Micromonosporaceae</taxon>
    </lineage>
</organism>
<accession>A0A6V8KC47</accession>
<dbReference type="EMBL" id="BLPF01000001">
    <property type="protein sequence ID" value="GFJ79566.1"/>
    <property type="molecule type" value="Genomic_DNA"/>
</dbReference>
<dbReference type="InterPro" id="IPR001387">
    <property type="entry name" value="Cro/C1-type_HTH"/>
</dbReference>
<reference evidence="2 3" key="1">
    <citation type="submission" date="2020-03" db="EMBL/GenBank/DDBJ databases">
        <title>Whole genome shotgun sequence of Phytohabitans houttuyneae NBRC 108639.</title>
        <authorList>
            <person name="Komaki H."/>
            <person name="Tamura T."/>
        </authorList>
    </citation>
    <scope>NUCLEOTIDE SEQUENCE [LARGE SCALE GENOMIC DNA]</scope>
    <source>
        <strain evidence="2 3">NBRC 108639</strain>
    </source>
</reference>
<dbReference type="Proteomes" id="UP000482800">
    <property type="component" value="Unassembled WGS sequence"/>
</dbReference>
<comment type="caution">
    <text evidence="2">The sequence shown here is derived from an EMBL/GenBank/DDBJ whole genome shotgun (WGS) entry which is preliminary data.</text>
</comment>
<dbReference type="GO" id="GO:0003677">
    <property type="term" value="F:DNA binding"/>
    <property type="evidence" value="ECO:0007669"/>
    <property type="project" value="InterPro"/>
</dbReference>
<dbReference type="AlphaFoldDB" id="A0A6V8KC47"/>
<name>A0A6V8KC47_9ACTN</name>
<evidence type="ECO:0000313" key="2">
    <source>
        <dbReference type="EMBL" id="GFJ79566.1"/>
    </source>
</evidence>
<keyword evidence="3" id="KW-1185">Reference proteome</keyword>
<dbReference type="Gene3D" id="1.10.260.40">
    <property type="entry name" value="lambda repressor-like DNA-binding domains"/>
    <property type="match status" value="1"/>
</dbReference>
<dbReference type="SMART" id="SM00530">
    <property type="entry name" value="HTH_XRE"/>
    <property type="match status" value="1"/>
</dbReference>
<gene>
    <name evidence="2" type="ORF">Phou_037460</name>
</gene>
<dbReference type="RefSeq" id="WP_173057085.1">
    <property type="nucleotide sequence ID" value="NZ_BAABGO010000001.1"/>
</dbReference>
<protein>
    <recommendedName>
        <fullName evidence="1">HTH cro/C1-type domain-containing protein</fullName>
    </recommendedName>
</protein>